<evidence type="ECO:0000256" key="8">
    <source>
        <dbReference type="ARBA" id="ARBA00045705"/>
    </source>
</evidence>
<dbReference type="EnsemblMetazoa" id="AALFPA23_004973.R6231">
    <property type="protein sequence ID" value="AALFPA23_004973.P6231"/>
    <property type="gene ID" value="AALFPA23_004973"/>
</dbReference>
<comment type="catalytic activity">
    <reaction evidence="21">
        <text>resolvin E1 + NAD(+) = 18-oxo-resolvin E1 + NADH + H(+)</text>
        <dbReference type="Rhea" id="RHEA:49244"/>
        <dbReference type="ChEBI" id="CHEBI:15378"/>
        <dbReference type="ChEBI" id="CHEBI:57540"/>
        <dbReference type="ChEBI" id="CHEBI:57945"/>
        <dbReference type="ChEBI" id="CHEBI:91000"/>
        <dbReference type="ChEBI" id="CHEBI:91001"/>
    </reaction>
    <physiologicalReaction direction="left-to-right" evidence="21">
        <dbReference type="Rhea" id="RHEA:49245"/>
    </physiologicalReaction>
</comment>
<evidence type="ECO:0000256" key="16">
    <source>
        <dbReference type="ARBA" id="ARBA00048535"/>
    </source>
</evidence>
<evidence type="ECO:0000256" key="15">
    <source>
        <dbReference type="ARBA" id="ARBA00048393"/>
    </source>
</evidence>
<evidence type="ECO:0000256" key="1">
    <source>
        <dbReference type="ARBA" id="ARBA00006484"/>
    </source>
</evidence>
<comment type="catalytic activity">
    <reaction evidence="18">
        <text>prostaglandin E2 + NAD(+) = 15-oxoprostaglandin E2 + NADH + H(+)</text>
        <dbReference type="Rhea" id="RHEA:11876"/>
        <dbReference type="ChEBI" id="CHEBI:15378"/>
        <dbReference type="ChEBI" id="CHEBI:57400"/>
        <dbReference type="ChEBI" id="CHEBI:57540"/>
        <dbReference type="ChEBI" id="CHEBI:57945"/>
        <dbReference type="ChEBI" id="CHEBI:606564"/>
        <dbReference type="EC" id="1.1.1.141"/>
    </reaction>
    <physiologicalReaction direction="left-to-right" evidence="18">
        <dbReference type="Rhea" id="RHEA:11877"/>
    </physiologicalReaction>
</comment>
<dbReference type="Pfam" id="PF00106">
    <property type="entry name" value="adh_short"/>
    <property type="match status" value="1"/>
</dbReference>
<dbReference type="SUPFAM" id="SSF51735">
    <property type="entry name" value="NAD(P)-binding Rossmann-fold domains"/>
    <property type="match status" value="1"/>
</dbReference>
<reference evidence="23" key="2">
    <citation type="submission" date="2016-03" db="EMBL/GenBank/DDBJ databases">
        <title>RNAseq analyses of the sensorial organs of adult female Aedes albopictus.</title>
        <authorList>
            <person name="Fabrizio L."/>
            <person name="Ribeiro J.M."/>
            <person name="Arca B."/>
        </authorList>
    </citation>
    <scope>NUCLEOTIDE SEQUENCE</scope>
</reference>
<dbReference type="VEuPathDB" id="VectorBase:AALFPA_042299"/>
<comment type="catalytic activity">
    <reaction evidence="15">
        <text>resolvin D2 + NAD(+) = 7-oxoresolvin D2 + NADH + H(+)</text>
        <dbReference type="Rhea" id="RHEA:53584"/>
        <dbReference type="ChEBI" id="CHEBI:15378"/>
        <dbReference type="ChEBI" id="CHEBI:57540"/>
        <dbReference type="ChEBI" id="CHEBI:57945"/>
        <dbReference type="ChEBI" id="CHEBI:133367"/>
        <dbReference type="ChEBI" id="CHEBI:137497"/>
    </reaction>
    <physiologicalReaction direction="left-to-right" evidence="15">
        <dbReference type="Rhea" id="RHEA:53585"/>
    </physiologicalReaction>
</comment>
<evidence type="ECO:0000256" key="12">
    <source>
        <dbReference type="ARBA" id="ARBA00048140"/>
    </source>
</evidence>
<evidence type="ECO:0000256" key="9">
    <source>
        <dbReference type="ARBA" id="ARBA00047325"/>
    </source>
</evidence>
<evidence type="ECO:0000256" key="4">
    <source>
        <dbReference type="ARBA" id="ARBA00039060"/>
    </source>
</evidence>
<reference evidence="24" key="3">
    <citation type="submission" date="2025-05" db="UniProtKB">
        <authorList>
            <consortium name="EnsemblMetazoa"/>
        </authorList>
    </citation>
    <scope>IDENTIFICATION</scope>
    <source>
        <strain evidence="24">Foshan</strain>
    </source>
</reference>
<dbReference type="InterPro" id="IPR036291">
    <property type="entry name" value="NAD(P)-bd_dom_sf"/>
</dbReference>
<comment type="catalytic activity">
    <reaction evidence="12">
        <text>15-oxo-(5S,6R)-dihydroxy-(7E,9E,11Z)-eicosatrienoate + NADH + H(+) = (5S,6R,15S)-trihydroxy-(7E,9E,11Z)-eicosatrienoate + NAD(+)</text>
        <dbReference type="Rhea" id="RHEA:41596"/>
        <dbReference type="ChEBI" id="CHEBI:15378"/>
        <dbReference type="ChEBI" id="CHEBI:57540"/>
        <dbReference type="ChEBI" id="CHEBI:57945"/>
        <dbReference type="ChEBI" id="CHEBI:78325"/>
        <dbReference type="ChEBI" id="CHEBI:78329"/>
    </reaction>
    <physiologicalReaction direction="left-to-right" evidence="12">
        <dbReference type="Rhea" id="RHEA:41597"/>
    </physiologicalReaction>
</comment>
<dbReference type="GeneID" id="134291160"/>
<evidence type="ECO:0000313" key="25">
    <source>
        <dbReference type="Proteomes" id="UP000069940"/>
    </source>
</evidence>
<proteinExistence type="inferred from homology"/>
<dbReference type="PANTHER" id="PTHR44229:SF4">
    <property type="entry name" value="15-HYDROXYPROSTAGLANDIN DEHYDROGENASE [NAD(+)]"/>
    <property type="match status" value="1"/>
</dbReference>
<evidence type="ECO:0000256" key="17">
    <source>
        <dbReference type="ARBA" id="ARBA00048611"/>
    </source>
</evidence>
<evidence type="ECO:0000256" key="11">
    <source>
        <dbReference type="ARBA" id="ARBA00048008"/>
    </source>
</evidence>
<dbReference type="VEuPathDB" id="VectorBase:AALF014071"/>
<keyword evidence="25" id="KW-1185">Reference proteome</keyword>
<sequence>MDLRNKVALVTGAATGLGRAFCEELLKHGAKVSICDLDSDAGELTAKELEHEFGANRALFCHCDVTDYIQFEEAFQYTKSVFHDIDIVINNAEIMNDKFWELEVDVNLNGAIRGTLLAQQFLSKDKGGKGGVLVNIGSAVSVKPQLSTPIYTATKHAILGLTKSCGDPYHYNITNIRTLAYCPGPIENSFSHNKRFSSPAHEKAWKLDMSGVQFQKLEHVARELIPLIKNAPTGSIWLVNNGKSPKEIPYSSI</sequence>
<evidence type="ECO:0000256" key="19">
    <source>
        <dbReference type="ARBA" id="ARBA00048921"/>
    </source>
</evidence>
<organism evidence="23">
    <name type="scientific">Aedes albopictus</name>
    <name type="common">Asian tiger mosquito</name>
    <name type="synonym">Stegomyia albopicta</name>
    <dbReference type="NCBI Taxonomy" id="7160"/>
    <lineage>
        <taxon>Eukaryota</taxon>
        <taxon>Metazoa</taxon>
        <taxon>Ecdysozoa</taxon>
        <taxon>Arthropoda</taxon>
        <taxon>Hexapoda</taxon>
        <taxon>Insecta</taxon>
        <taxon>Pterygota</taxon>
        <taxon>Neoptera</taxon>
        <taxon>Endopterygota</taxon>
        <taxon>Diptera</taxon>
        <taxon>Nematocera</taxon>
        <taxon>Culicoidea</taxon>
        <taxon>Culicidae</taxon>
        <taxon>Culicinae</taxon>
        <taxon>Aedini</taxon>
        <taxon>Aedes</taxon>
        <taxon>Stegomyia</taxon>
    </lineage>
</organism>
<dbReference type="GO" id="GO:0047034">
    <property type="term" value="F:15-hydroxyicosatetraenoate dehydrogenase activity"/>
    <property type="evidence" value="ECO:0007669"/>
    <property type="project" value="UniProtKB-EC"/>
</dbReference>
<dbReference type="InterPro" id="IPR002347">
    <property type="entry name" value="SDR_fam"/>
</dbReference>
<dbReference type="AlphaFoldDB" id="A0A1W7R8C8"/>
<evidence type="ECO:0000256" key="18">
    <source>
        <dbReference type="ARBA" id="ARBA00048739"/>
    </source>
</evidence>
<dbReference type="EC" id="1.1.1.232" evidence="4"/>
<comment type="catalytic activity">
    <reaction evidence="14">
        <text>resolvin D1 + NAD(+) = 17-oxoresolvin D1 + NADH + H(+)</text>
        <dbReference type="Rhea" id="RHEA:50128"/>
        <dbReference type="ChEBI" id="CHEBI:15378"/>
        <dbReference type="ChEBI" id="CHEBI:57540"/>
        <dbReference type="ChEBI" id="CHEBI:57945"/>
        <dbReference type="ChEBI" id="CHEBI:132079"/>
        <dbReference type="ChEBI" id="CHEBI:132081"/>
    </reaction>
    <physiologicalReaction direction="left-to-right" evidence="14">
        <dbReference type="Rhea" id="RHEA:50129"/>
    </physiologicalReaction>
</comment>
<dbReference type="Gene3D" id="3.40.50.720">
    <property type="entry name" value="NAD(P)-binding Rossmann-like Domain"/>
    <property type="match status" value="1"/>
</dbReference>
<dbReference type="FunFam" id="3.40.50.720:FF:000149">
    <property type="entry name" value="15-hydroxyprostaglandin dehydrogenase [NAD(+)]"/>
    <property type="match status" value="1"/>
</dbReference>
<evidence type="ECO:0000256" key="6">
    <source>
        <dbReference type="ARBA" id="ARBA00041812"/>
    </source>
</evidence>
<evidence type="ECO:0000256" key="2">
    <source>
        <dbReference type="ARBA" id="ARBA00023002"/>
    </source>
</evidence>
<evidence type="ECO:0000313" key="24">
    <source>
        <dbReference type="EnsemblMetazoa" id="AALFPA23_004973.P6231"/>
    </source>
</evidence>
<comment type="catalytic activity">
    <reaction evidence="17">
        <text>prostaglandin A1 + NAD(+) = 15-oxo-prostaglandin A1 + NADH + H(+)</text>
        <dbReference type="Rhea" id="RHEA:41263"/>
        <dbReference type="ChEBI" id="CHEBI:15378"/>
        <dbReference type="ChEBI" id="CHEBI:57398"/>
        <dbReference type="ChEBI" id="CHEBI:57540"/>
        <dbReference type="ChEBI" id="CHEBI:57945"/>
        <dbReference type="ChEBI" id="CHEBI:85072"/>
    </reaction>
    <physiologicalReaction direction="left-to-right" evidence="17">
        <dbReference type="Rhea" id="RHEA:41264"/>
    </physiologicalReaction>
</comment>
<accession>A0A1W7R8C8</accession>
<name>A0A1W7R8C8_AEDAL</name>
<evidence type="ECO:0000256" key="20">
    <source>
        <dbReference type="ARBA" id="ARBA00049151"/>
    </source>
</evidence>
<evidence type="ECO:0000256" key="5">
    <source>
        <dbReference type="ARBA" id="ARBA00040276"/>
    </source>
</evidence>
<dbReference type="PRINTS" id="PR00080">
    <property type="entry name" value="SDRFAMILY"/>
</dbReference>
<dbReference type="GO" id="GO:0005737">
    <property type="term" value="C:cytoplasm"/>
    <property type="evidence" value="ECO:0007669"/>
    <property type="project" value="TreeGrafter"/>
</dbReference>
<comment type="catalytic activity">
    <reaction evidence="9">
        <text>prostaglandin E1 + NAD(+) = 15-oxoprostaglandin E1 + NADH + H(+)</text>
        <dbReference type="Rhea" id="RHEA:16477"/>
        <dbReference type="ChEBI" id="CHEBI:15378"/>
        <dbReference type="ChEBI" id="CHEBI:57397"/>
        <dbReference type="ChEBI" id="CHEBI:57401"/>
        <dbReference type="ChEBI" id="CHEBI:57540"/>
        <dbReference type="ChEBI" id="CHEBI:57945"/>
    </reaction>
    <physiologicalReaction direction="left-to-right" evidence="9">
        <dbReference type="Rhea" id="RHEA:16478"/>
    </physiologicalReaction>
</comment>
<dbReference type="GO" id="GO:0016404">
    <property type="term" value="F:15-hydroxyprostaglandin dehydrogenase (NAD+) activity"/>
    <property type="evidence" value="ECO:0007669"/>
    <property type="project" value="UniProtKB-EC"/>
</dbReference>
<evidence type="ECO:0000256" key="7">
    <source>
        <dbReference type="ARBA" id="ARBA00042026"/>
    </source>
</evidence>
<dbReference type="EMBL" id="GEHC01000259">
    <property type="protein sequence ID" value="JAV47386.1"/>
    <property type="molecule type" value="Transcribed_RNA"/>
</dbReference>
<evidence type="ECO:0000256" key="21">
    <source>
        <dbReference type="ARBA" id="ARBA00049188"/>
    </source>
</evidence>
<comment type="similarity">
    <text evidence="1 22">Belongs to the short-chain dehydrogenases/reductases (SDR) family.</text>
</comment>
<dbReference type="EC" id="1.1.1.141" evidence="3"/>
<evidence type="ECO:0000256" key="3">
    <source>
        <dbReference type="ARBA" id="ARBA00038968"/>
    </source>
</evidence>
<evidence type="ECO:0000256" key="10">
    <source>
        <dbReference type="ARBA" id="ARBA00047672"/>
    </source>
</evidence>
<comment type="function">
    <text evidence="8">Catalyzes the NAD-dependent dehydrogenation (oxidation) of a broad array of hydroxylated polyunsaturated fatty acids (mainly eicosanoids and docosanoids, including prostaglandins, lipoxins and resolvins), yielding their corresponding keto (oxo) metabolites. Decreases the levels of the pro-proliferative prostaglandins such as prostaglandin E2 (whose activity is increased in cancer because of an increase in the expression of cyclooxygenase 2) and generates oxo-fatty acid products that can profoundly influence cell function by abrogating pro-inflammatory cytokine expression. Converts resolvins E1, D1 and D2 to their oxo products, which represents a mode of resolvin inactivation. Resolvin E1 plays important roles during the resolution phase of acute inflammation, while resolvins D1 and D2 have a unique role in obesity-induced adipose inflammation.</text>
</comment>
<dbReference type="Proteomes" id="UP000069940">
    <property type="component" value="Unassembled WGS sequence"/>
</dbReference>
<reference evidence="25" key="1">
    <citation type="journal article" date="2015" name="Proc. Natl. Acad. Sci. U.S.A.">
        <title>Genome sequence of the Asian Tiger mosquito, Aedes albopictus, reveals insights into its biology, genetics, and evolution.</title>
        <authorList>
            <person name="Chen X.G."/>
            <person name="Jiang X."/>
            <person name="Gu J."/>
            <person name="Xu M."/>
            <person name="Wu Y."/>
            <person name="Deng Y."/>
            <person name="Zhang C."/>
            <person name="Bonizzoni M."/>
            <person name="Dermauw W."/>
            <person name="Vontas J."/>
            <person name="Armbruster P."/>
            <person name="Huang X."/>
            <person name="Yang Y."/>
            <person name="Zhang H."/>
            <person name="He W."/>
            <person name="Peng H."/>
            <person name="Liu Y."/>
            <person name="Wu K."/>
            <person name="Chen J."/>
            <person name="Lirakis M."/>
            <person name="Topalis P."/>
            <person name="Van Leeuwen T."/>
            <person name="Hall A.B."/>
            <person name="Jiang X."/>
            <person name="Thorpe C."/>
            <person name="Mueller R.L."/>
            <person name="Sun C."/>
            <person name="Waterhouse R.M."/>
            <person name="Yan G."/>
            <person name="Tu Z.J."/>
            <person name="Fang X."/>
            <person name="James A.A."/>
        </authorList>
    </citation>
    <scope>NUCLEOTIDE SEQUENCE [LARGE SCALE GENOMIC DNA]</scope>
    <source>
        <strain evidence="25">Foshan</strain>
    </source>
</reference>
<dbReference type="PANTHER" id="PTHR44229">
    <property type="entry name" value="15-HYDROXYPROSTAGLANDIN DEHYDROGENASE [NAD(+)]"/>
    <property type="match status" value="1"/>
</dbReference>
<comment type="catalytic activity">
    <reaction evidence="20">
        <text>(15S)-hydroxy-(5Z,8Z,11Z,13E)-eicosatetraenoate + NAD(+) = 15-oxo-(5Z,8Z,11Z,13E)-eicosatetraenoate + NADH + H(+)</text>
        <dbReference type="Rhea" id="RHEA:23260"/>
        <dbReference type="ChEBI" id="CHEBI:15378"/>
        <dbReference type="ChEBI" id="CHEBI:57409"/>
        <dbReference type="ChEBI" id="CHEBI:57410"/>
        <dbReference type="ChEBI" id="CHEBI:57540"/>
        <dbReference type="ChEBI" id="CHEBI:57945"/>
        <dbReference type="EC" id="1.1.1.232"/>
    </reaction>
    <physiologicalReaction direction="left-to-right" evidence="20">
        <dbReference type="Rhea" id="RHEA:23261"/>
    </physiologicalReaction>
</comment>
<comment type="catalytic activity">
    <reaction evidence="11">
        <text>14-hydroxy-(4Z,7Z,10Z,12E,16Z,19Z)-docosahexaenoate + NAD(+) = 14-oxo-(4Z,7Z,10Z,12E,16Z,19Z)-docosahexaenoate + NADH + H(+)</text>
        <dbReference type="Rhea" id="RHEA:48952"/>
        <dbReference type="ChEBI" id="CHEBI:15378"/>
        <dbReference type="ChEBI" id="CHEBI:57540"/>
        <dbReference type="ChEBI" id="CHEBI:57945"/>
        <dbReference type="ChEBI" id="CHEBI:90866"/>
        <dbReference type="ChEBI" id="CHEBI:90867"/>
    </reaction>
    <physiologicalReaction direction="left-to-right" evidence="11">
        <dbReference type="Rhea" id="RHEA:48953"/>
    </physiologicalReaction>
</comment>
<evidence type="ECO:0000256" key="22">
    <source>
        <dbReference type="RuleBase" id="RU000363"/>
    </source>
</evidence>
<protein>
    <recommendedName>
        <fullName evidence="5">15-hydroxyprostaglandin dehydrogenase [NAD(+)]</fullName>
        <ecNumber evidence="3">1.1.1.141</ecNumber>
        <ecNumber evidence="4">1.1.1.232</ecNumber>
    </recommendedName>
    <alternativeName>
        <fullName evidence="7">Eicosanoid/docosanoid dehydrogenase [NAD(+)]</fullName>
    </alternativeName>
    <alternativeName>
        <fullName evidence="6">Prostaglandin dehydrogenase 1</fullName>
    </alternativeName>
</protein>
<evidence type="ECO:0000313" key="23">
    <source>
        <dbReference type="EMBL" id="JAV47386.1"/>
    </source>
</evidence>
<comment type="catalytic activity">
    <reaction evidence="19">
        <text>resolvin D2 + NAD(+) = 16-oxoresolvin D2 + NADH + H(+)</text>
        <dbReference type="Rhea" id="RHEA:53588"/>
        <dbReference type="ChEBI" id="CHEBI:15378"/>
        <dbReference type="ChEBI" id="CHEBI:57540"/>
        <dbReference type="ChEBI" id="CHEBI:57945"/>
        <dbReference type="ChEBI" id="CHEBI:133367"/>
        <dbReference type="ChEBI" id="CHEBI:137498"/>
    </reaction>
    <physiologicalReaction direction="left-to-right" evidence="19">
        <dbReference type="Rhea" id="RHEA:53589"/>
    </physiologicalReaction>
</comment>
<comment type="catalytic activity">
    <reaction evidence="16">
        <text>lipoxin A4 + NAD(+) = 15-oxo-(5S,6R)-dihydroxy-(7E,9E,11Z,13E)-eicosatetraenoate + NADH + H(+)</text>
        <dbReference type="Rhea" id="RHEA:41572"/>
        <dbReference type="ChEBI" id="CHEBI:15378"/>
        <dbReference type="ChEBI" id="CHEBI:57540"/>
        <dbReference type="ChEBI" id="CHEBI:57945"/>
        <dbReference type="ChEBI" id="CHEBI:67026"/>
        <dbReference type="ChEBI" id="CHEBI:78311"/>
    </reaction>
    <physiologicalReaction direction="left-to-right" evidence="16">
        <dbReference type="Rhea" id="RHEA:41573"/>
    </physiologicalReaction>
</comment>
<comment type="catalytic activity">
    <reaction evidence="13">
        <text>(11R)-hydroxy-(5Z,8Z,12E,14Z)-eicosatetraenoate + NAD(+) = 11-oxo-(5Z,8Z,12E,14Z)-eicosatetraenoate + NADH + H(+)</text>
        <dbReference type="Rhea" id="RHEA:48640"/>
        <dbReference type="ChEBI" id="CHEBI:15378"/>
        <dbReference type="ChEBI" id="CHEBI:57540"/>
        <dbReference type="ChEBI" id="CHEBI:57945"/>
        <dbReference type="ChEBI" id="CHEBI:78836"/>
        <dbReference type="ChEBI" id="CHEBI:90697"/>
    </reaction>
    <physiologicalReaction direction="left-to-right" evidence="13">
        <dbReference type="Rhea" id="RHEA:48641"/>
    </physiologicalReaction>
</comment>
<dbReference type="RefSeq" id="XP_062714519.1">
    <property type="nucleotide sequence ID" value="XM_062858535.1"/>
</dbReference>
<evidence type="ECO:0000256" key="14">
    <source>
        <dbReference type="ARBA" id="ARBA00048170"/>
    </source>
</evidence>
<evidence type="ECO:0000256" key="13">
    <source>
        <dbReference type="ARBA" id="ARBA00048144"/>
    </source>
</evidence>
<keyword evidence="2" id="KW-0560">Oxidoreductase</keyword>
<comment type="catalytic activity">
    <reaction evidence="10">
        <text>resolvin D1 + NAD(+) = 8-oxoresolvin D1 + NADH + H(+)</text>
        <dbReference type="Rhea" id="RHEA:50124"/>
        <dbReference type="ChEBI" id="CHEBI:15378"/>
        <dbReference type="ChEBI" id="CHEBI:57540"/>
        <dbReference type="ChEBI" id="CHEBI:57945"/>
        <dbReference type="ChEBI" id="CHEBI:132079"/>
        <dbReference type="ChEBI" id="CHEBI:132080"/>
    </reaction>
    <physiologicalReaction direction="left-to-right" evidence="10">
        <dbReference type="Rhea" id="RHEA:50125"/>
    </physiologicalReaction>
</comment>
<dbReference type="PRINTS" id="PR00081">
    <property type="entry name" value="GDHRDH"/>
</dbReference>
<dbReference type="VEuPathDB" id="VectorBase:AALC636_009148"/>